<feature type="signal peptide" evidence="1">
    <location>
        <begin position="1"/>
        <end position="26"/>
    </location>
</feature>
<comment type="caution">
    <text evidence="2">The sequence shown here is derived from an EMBL/GenBank/DDBJ whole genome shotgun (WGS) entry which is preliminary data.</text>
</comment>
<reference evidence="2" key="2">
    <citation type="submission" date="2021-04" db="EMBL/GenBank/DDBJ databases">
        <authorList>
            <person name="Gilroy R."/>
        </authorList>
    </citation>
    <scope>NUCLEOTIDE SEQUENCE</scope>
    <source>
        <strain evidence="2">ChiSjej2B20-11307</strain>
    </source>
</reference>
<reference evidence="2" key="1">
    <citation type="journal article" date="2021" name="PeerJ">
        <title>Extensive microbial diversity within the chicken gut microbiome revealed by metagenomics and culture.</title>
        <authorList>
            <person name="Gilroy R."/>
            <person name="Ravi A."/>
            <person name="Getino M."/>
            <person name="Pursley I."/>
            <person name="Horton D.L."/>
            <person name="Alikhan N.F."/>
            <person name="Baker D."/>
            <person name="Gharbi K."/>
            <person name="Hall N."/>
            <person name="Watson M."/>
            <person name="Adriaenssens E.M."/>
            <person name="Foster-Nyarko E."/>
            <person name="Jarju S."/>
            <person name="Secka A."/>
            <person name="Antonio M."/>
            <person name="Oren A."/>
            <person name="Chaudhuri R.R."/>
            <person name="La Ragione R."/>
            <person name="Hildebrand F."/>
            <person name="Pallen M.J."/>
        </authorList>
    </citation>
    <scope>NUCLEOTIDE SEQUENCE</scope>
    <source>
        <strain evidence="2">ChiSjej2B20-11307</strain>
    </source>
</reference>
<sequence length="135" mass="14938">MRFIKEARILALCTLFTFIFVLPVMAQTTDVGQIQPRLSNIITCSAKLTINQNGMADASGYLNCRPNIQITYMQLTLQKKSGGSWIDVKSWTASGTGSMLSISKTYKVSRGTYRTKAYVRADSETKSTVSTSVTY</sequence>
<dbReference type="Proteomes" id="UP000824223">
    <property type="component" value="Unassembled WGS sequence"/>
</dbReference>
<evidence type="ECO:0000256" key="1">
    <source>
        <dbReference type="SAM" id="SignalP"/>
    </source>
</evidence>
<organism evidence="2 3">
    <name type="scientific">Candidatus Mediterraneibacter pullicola</name>
    <dbReference type="NCBI Taxonomy" id="2838682"/>
    <lineage>
        <taxon>Bacteria</taxon>
        <taxon>Bacillati</taxon>
        <taxon>Bacillota</taxon>
        <taxon>Clostridia</taxon>
        <taxon>Lachnospirales</taxon>
        <taxon>Lachnospiraceae</taxon>
        <taxon>Mediterraneibacter</taxon>
    </lineage>
</organism>
<dbReference type="AlphaFoldDB" id="A0A9D2H925"/>
<gene>
    <name evidence="2" type="ORF">H9798_02710</name>
</gene>
<evidence type="ECO:0008006" key="4">
    <source>
        <dbReference type="Google" id="ProtNLM"/>
    </source>
</evidence>
<accession>A0A9D2H925</accession>
<keyword evidence="1" id="KW-0732">Signal</keyword>
<evidence type="ECO:0000313" key="3">
    <source>
        <dbReference type="Proteomes" id="UP000824223"/>
    </source>
</evidence>
<name>A0A9D2H925_9FIRM</name>
<protein>
    <recommendedName>
        <fullName evidence="4">Spore coat protein U domain-containing protein</fullName>
    </recommendedName>
</protein>
<evidence type="ECO:0000313" key="2">
    <source>
        <dbReference type="EMBL" id="HJA06049.1"/>
    </source>
</evidence>
<feature type="chain" id="PRO_5039591044" description="Spore coat protein U domain-containing protein" evidence="1">
    <location>
        <begin position="27"/>
        <end position="135"/>
    </location>
</feature>
<proteinExistence type="predicted"/>
<dbReference type="EMBL" id="DXAK01000012">
    <property type="protein sequence ID" value="HJA06049.1"/>
    <property type="molecule type" value="Genomic_DNA"/>
</dbReference>